<evidence type="ECO:0000256" key="14">
    <source>
        <dbReference type="ARBA" id="ARBA00048649"/>
    </source>
</evidence>
<dbReference type="Pfam" id="PF00970">
    <property type="entry name" value="FAD_binding_6"/>
    <property type="match status" value="1"/>
</dbReference>
<comment type="catalytic activity">
    <reaction evidence="14">
        <text>2 nitric oxide + NADH + 2 O2 = 2 nitrate + NAD(+) + H(+)</text>
        <dbReference type="Rhea" id="RHEA:19469"/>
        <dbReference type="ChEBI" id="CHEBI:15378"/>
        <dbReference type="ChEBI" id="CHEBI:15379"/>
        <dbReference type="ChEBI" id="CHEBI:16480"/>
        <dbReference type="ChEBI" id="CHEBI:17632"/>
        <dbReference type="ChEBI" id="CHEBI:57540"/>
        <dbReference type="ChEBI" id="CHEBI:57945"/>
        <dbReference type="EC" id="1.14.12.17"/>
    </reaction>
</comment>
<dbReference type="GO" id="GO:0020037">
    <property type="term" value="F:heme binding"/>
    <property type="evidence" value="ECO:0007669"/>
    <property type="project" value="InterPro"/>
</dbReference>
<dbReference type="SUPFAM" id="SSF46458">
    <property type="entry name" value="Globin-like"/>
    <property type="match status" value="1"/>
</dbReference>
<dbReference type="Gene3D" id="1.10.490.10">
    <property type="entry name" value="Globins"/>
    <property type="match status" value="1"/>
</dbReference>
<dbReference type="Proteomes" id="UP001201980">
    <property type="component" value="Unassembled WGS sequence"/>
</dbReference>
<evidence type="ECO:0000256" key="4">
    <source>
        <dbReference type="ARBA" id="ARBA00012229"/>
    </source>
</evidence>
<dbReference type="SUPFAM" id="SSF52343">
    <property type="entry name" value="Ferredoxin reductase-like, C-terminal NADP-linked domain"/>
    <property type="match status" value="1"/>
</dbReference>
<accession>A0AAD5WW72</accession>
<dbReference type="FunFam" id="2.40.30.10:FF:000034">
    <property type="entry name" value="Flavohemoprotein"/>
    <property type="match status" value="1"/>
</dbReference>
<dbReference type="EMBL" id="JAKWBI020000056">
    <property type="protein sequence ID" value="KAJ2904343.1"/>
    <property type="molecule type" value="Genomic_DNA"/>
</dbReference>
<name>A0AAD5WW72_9PEZI</name>
<evidence type="ECO:0000256" key="6">
    <source>
        <dbReference type="ARBA" id="ARBA00022617"/>
    </source>
</evidence>
<evidence type="ECO:0000259" key="17">
    <source>
        <dbReference type="PROSITE" id="PS51384"/>
    </source>
</evidence>
<dbReference type="PROSITE" id="PS01033">
    <property type="entry name" value="GLOBIN"/>
    <property type="match status" value="1"/>
</dbReference>
<gene>
    <name evidence="18" type="ORF">MKZ38_008259</name>
</gene>
<evidence type="ECO:0000256" key="12">
    <source>
        <dbReference type="ARBA" id="ARBA00023004"/>
    </source>
</evidence>
<evidence type="ECO:0000256" key="3">
    <source>
        <dbReference type="ARBA" id="ARBA00006401"/>
    </source>
</evidence>
<keyword evidence="13" id="KW-0520">NAD</keyword>
<dbReference type="Gene3D" id="3.40.50.80">
    <property type="entry name" value="Nucleotide-binding domain of ferredoxin-NADP reductase (FNR) module"/>
    <property type="match status" value="1"/>
</dbReference>
<evidence type="ECO:0000256" key="15">
    <source>
        <dbReference type="ARBA" id="ARBA00049433"/>
    </source>
</evidence>
<evidence type="ECO:0000256" key="5">
    <source>
        <dbReference type="ARBA" id="ARBA00022575"/>
    </source>
</evidence>
<dbReference type="InterPro" id="IPR001433">
    <property type="entry name" value="OxRdtase_FAD/NAD-bd"/>
</dbReference>
<keyword evidence="9" id="KW-0274">FAD</keyword>
<reference evidence="18" key="1">
    <citation type="submission" date="2022-07" db="EMBL/GenBank/DDBJ databases">
        <title>Draft genome sequence of Zalerion maritima ATCC 34329, a (micro)plastics degrading marine fungus.</title>
        <authorList>
            <person name="Paco A."/>
            <person name="Goncalves M.F.M."/>
            <person name="Rocha-Santos T.A.P."/>
            <person name="Alves A."/>
        </authorList>
    </citation>
    <scope>NUCLEOTIDE SEQUENCE</scope>
    <source>
        <strain evidence="18">ATCC 34329</strain>
    </source>
</reference>
<keyword evidence="10" id="KW-0521">NADP</keyword>
<keyword evidence="6" id="KW-0349">Heme</keyword>
<dbReference type="GO" id="GO:0071500">
    <property type="term" value="P:cellular response to nitrosative stress"/>
    <property type="evidence" value="ECO:0007669"/>
    <property type="project" value="TreeGrafter"/>
</dbReference>
<dbReference type="CDD" id="cd06184">
    <property type="entry name" value="flavohem_like_fad_nad_binding"/>
    <property type="match status" value="1"/>
</dbReference>
<keyword evidence="12" id="KW-0408">Iron</keyword>
<dbReference type="PANTHER" id="PTHR43396">
    <property type="entry name" value="FLAVOHEMOPROTEIN"/>
    <property type="match status" value="1"/>
</dbReference>
<comment type="caution">
    <text evidence="18">The sequence shown here is derived from an EMBL/GenBank/DDBJ whole genome shotgun (WGS) entry which is preliminary data.</text>
</comment>
<dbReference type="AlphaFoldDB" id="A0AAD5WW72"/>
<keyword evidence="5" id="KW-0216">Detoxification</keyword>
<dbReference type="FunFam" id="1.10.490.10:FF:000003">
    <property type="entry name" value="Flavohemoprotein"/>
    <property type="match status" value="1"/>
</dbReference>
<feature type="domain" description="FAD-binding FR-type" evidence="17">
    <location>
        <begin position="151"/>
        <end position="265"/>
    </location>
</feature>
<keyword evidence="11" id="KW-0560">Oxidoreductase</keyword>
<dbReference type="InterPro" id="IPR000971">
    <property type="entry name" value="Globin"/>
</dbReference>
<evidence type="ECO:0000313" key="18">
    <source>
        <dbReference type="EMBL" id="KAJ2904343.1"/>
    </source>
</evidence>
<dbReference type="GO" id="GO:0046872">
    <property type="term" value="F:metal ion binding"/>
    <property type="evidence" value="ECO:0007669"/>
    <property type="project" value="UniProtKB-KW"/>
</dbReference>
<dbReference type="CDD" id="cd08922">
    <property type="entry name" value="FHb-globin"/>
    <property type="match status" value="1"/>
</dbReference>
<proteinExistence type="inferred from homology"/>
<dbReference type="Pfam" id="PF00175">
    <property type="entry name" value="NAD_binding_1"/>
    <property type="match status" value="1"/>
</dbReference>
<evidence type="ECO:0000256" key="9">
    <source>
        <dbReference type="ARBA" id="ARBA00022827"/>
    </source>
</evidence>
<dbReference type="GO" id="GO:0019825">
    <property type="term" value="F:oxygen binding"/>
    <property type="evidence" value="ECO:0007669"/>
    <property type="project" value="InterPro"/>
</dbReference>
<comment type="similarity">
    <text evidence="3">In the C-terminal section; belongs to the flavoprotein pyridine nucleotide cytochrome reductase family.</text>
</comment>
<evidence type="ECO:0000256" key="10">
    <source>
        <dbReference type="ARBA" id="ARBA00022857"/>
    </source>
</evidence>
<evidence type="ECO:0000259" key="16">
    <source>
        <dbReference type="PROSITE" id="PS01033"/>
    </source>
</evidence>
<dbReference type="GO" id="GO:0046210">
    <property type="term" value="P:nitric oxide catabolic process"/>
    <property type="evidence" value="ECO:0007669"/>
    <property type="project" value="TreeGrafter"/>
</dbReference>
<dbReference type="SUPFAM" id="SSF63380">
    <property type="entry name" value="Riboflavin synthase domain-like"/>
    <property type="match status" value="1"/>
</dbReference>
<feature type="domain" description="Globin" evidence="16">
    <location>
        <begin position="4"/>
        <end position="141"/>
    </location>
</feature>
<evidence type="ECO:0000256" key="1">
    <source>
        <dbReference type="ARBA" id="ARBA00001970"/>
    </source>
</evidence>
<sequence>MAAPVTASQIEIVKATAPVLKEHGTTITTTFYDNMLEAHPDLKNIFSMTSQANGRQPRALAQSVLAYATHIDDLPALTHAVERIAQKHASLFVTPPQYDIVGKHLMGAIGQVLGPAATPEIVDAWTAAYAALAQVFIRREAQMYEENGSWRGWRRFRIARKVAESENIASLYLEPVDGAKLPAYLPGQYVSLQVKPPGLAYFQSRQYSLSAAPREEGDYYRVSVKKEEGREGASPPGVVSNLLHDELQEGAEVGLSHPQGEFFVDPKDGSKRDVPLVLISAGVGATPMMGILDAVAGKGRPISWIQAAMEEKKIPFVEQVRKVAEENKDTVRASVFLELGGKAGSYKGFATGYEGRIVLENLDGAKDLFVQDGRTEYCVCGPEEWMIAIRKGLVDMGVGQERIALELFDTGDVADDA</sequence>
<protein>
    <recommendedName>
        <fullName evidence="4">nitric oxide dioxygenase</fullName>
        <ecNumber evidence="4">1.14.12.17</ecNumber>
    </recommendedName>
</protein>
<keyword evidence="8" id="KW-0479">Metal-binding</keyword>
<evidence type="ECO:0000256" key="13">
    <source>
        <dbReference type="ARBA" id="ARBA00023027"/>
    </source>
</evidence>
<dbReference type="Gene3D" id="2.40.30.10">
    <property type="entry name" value="Translation factors"/>
    <property type="match status" value="1"/>
</dbReference>
<evidence type="ECO:0000256" key="8">
    <source>
        <dbReference type="ARBA" id="ARBA00022723"/>
    </source>
</evidence>
<dbReference type="PROSITE" id="PS51384">
    <property type="entry name" value="FAD_FR"/>
    <property type="match status" value="1"/>
</dbReference>
<dbReference type="GO" id="GO:0071949">
    <property type="term" value="F:FAD binding"/>
    <property type="evidence" value="ECO:0007669"/>
    <property type="project" value="TreeGrafter"/>
</dbReference>
<dbReference type="InterPro" id="IPR009050">
    <property type="entry name" value="Globin-like_sf"/>
</dbReference>
<comment type="cofactor">
    <cofactor evidence="2">
        <name>FAD</name>
        <dbReference type="ChEBI" id="CHEBI:57692"/>
    </cofactor>
</comment>
<dbReference type="InterPro" id="IPR008333">
    <property type="entry name" value="Cbr1-like_FAD-bd_dom"/>
</dbReference>
<comment type="cofactor">
    <cofactor evidence="1">
        <name>heme b</name>
        <dbReference type="ChEBI" id="CHEBI:60344"/>
    </cofactor>
</comment>
<dbReference type="EC" id="1.14.12.17" evidence="4"/>
<keyword evidence="19" id="KW-1185">Reference proteome</keyword>
<keyword evidence="7" id="KW-0285">Flavoprotein</keyword>
<dbReference type="GO" id="GO:0008941">
    <property type="term" value="F:nitric oxide dioxygenase NAD(P)H activity"/>
    <property type="evidence" value="ECO:0007669"/>
    <property type="project" value="UniProtKB-EC"/>
</dbReference>
<dbReference type="PANTHER" id="PTHR43396:SF3">
    <property type="entry name" value="FLAVOHEMOPROTEIN"/>
    <property type="match status" value="1"/>
</dbReference>
<evidence type="ECO:0000313" key="19">
    <source>
        <dbReference type="Proteomes" id="UP001201980"/>
    </source>
</evidence>
<dbReference type="InterPro" id="IPR039261">
    <property type="entry name" value="FNR_nucleotide-bd"/>
</dbReference>
<evidence type="ECO:0000256" key="11">
    <source>
        <dbReference type="ARBA" id="ARBA00023002"/>
    </source>
</evidence>
<comment type="catalytic activity">
    <reaction evidence="15">
        <text>2 nitric oxide + NADPH + 2 O2 = 2 nitrate + NADP(+) + H(+)</text>
        <dbReference type="Rhea" id="RHEA:19465"/>
        <dbReference type="ChEBI" id="CHEBI:15378"/>
        <dbReference type="ChEBI" id="CHEBI:15379"/>
        <dbReference type="ChEBI" id="CHEBI:16480"/>
        <dbReference type="ChEBI" id="CHEBI:17632"/>
        <dbReference type="ChEBI" id="CHEBI:57783"/>
        <dbReference type="ChEBI" id="CHEBI:58349"/>
        <dbReference type="EC" id="1.14.12.17"/>
    </reaction>
</comment>
<dbReference type="InterPro" id="IPR017938">
    <property type="entry name" value="Riboflavin_synthase-like_b-brl"/>
</dbReference>
<organism evidence="18 19">
    <name type="scientific">Zalerion maritima</name>
    <dbReference type="NCBI Taxonomy" id="339359"/>
    <lineage>
        <taxon>Eukaryota</taxon>
        <taxon>Fungi</taxon>
        <taxon>Dikarya</taxon>
        <taxon>Ascomycota</taxon>
        <taxon>Pezizomycotina</taxon>
        <taxon>Sordariomycetes</taxon>
        <taxon>Lulworthiomycetidae</taxon>
        <taxon>Lulworthiales</taxon>
        <taxon>Lulworthiaceae</taxon>
        <taxon>Zalerion</taxon>
    </lineage>
</organism>
<evidence type="ECO:0000256" key="2">
    <source>
        <dbReference type="ARBA" id="ARBA00001974"/>
    </source>
</evidence>
<dbReference type="GO" id="GO:0009636">
    <property type="term" value="P:response to toxic substance"/>
    <property type="evidence" value="ECO:0007669"/>
    <property type="project" value="UniProtKB-KW"/>
</dbReference>
<dbReference type="Pfam" id="PF00042">
    <property type="entry name" value="Globin"/>
    <property type="match status" value="1"/>
</dbReference>
<dbReference type="InterPro" id="IPR012292">
    <property type="entry name" value="Globin/Proto"/>
</dbReference>
<evidence type="ECO:0000256" key="7">
    <source>
        <dbReference type="ARBA" id="ARBA00022630"/>
    </source>
</evidence>
<dbReference type="InterPro" id="IPR017927">
    <property type="entry name" value="FAD-bd_FR_type"/>
</dbReference>